<dbReference type="EMBL" id="CP071182">
    <property type="protein sequence ID" value="QSO46874.1"/>
    <property type="molecule type" value="Genomic_DNA"/>
</dbReference>
<dbReference type="Proteomes" id="UP000663505">
    <property type="component" value="Chromosome"/>
</dbReference>
<dbReference type="KEGG" id="afx:JZ786_20970"/>
<protein>
    <submittedName>
        <fullName evidence="1">Uncharacterized protein</fullName>
    </submittedName>
</protein>
<reference evidence="1 2" key="1">
    <citation type="submission" date="2021-02" db="EMBL/GenBank/DDBJ databases">
        <title>Alicyclobacillus curvatus sp. nov. and Alicyclobacillus mengziensis sp. nov., two acidophilic bacteria isolated from acid mine drainage.</title>
        <authorList>
            <person name="Huang Y."/>
        </authorList>
    </citation>
    <scope>NUCLEOTIDE SEQUENCE [LARGE SCALE GENOMIC DNA]</scope>
    <source>
        <strain evidence="1 2">S30H14</strain>
    </source>
</reference>
<keyword evidence="2" id="KW-1185">Reference proteome</keyword>
<dbReference type="AlphaFoldDB" id="A0A9X7VY66"/>
<evidence type="ECO:0000313" key="1">
    <source>
        <dbReference type="EMBL" id="QSO46874.1"/>
    </source>
</evidence>
<gene>
    <name evidence="1" type="ORF">JZ786_20970</name>
</gene>
<proteinExistence type="predicted"/>
<evidence type="ECO:0000313" key="2">
    <source>
        <dbReference type="Proteomes" id="UP000663505"/>
    </source>
</evidence>
<accession>A0A9X7VY66</accession>
<organism evidence="1 2">
    <name type="scientific">Alicyclobacillus mengziensis</name>
    <dbReference type="NCBI Taxonomy" id="2931921"/>
    <lineage>
        <taxon>Bacteria</taxon>
        <taxon>Bacillati</taxon>
        <taxon>Bacillota</taxon>
        <taxon>Bacilli</taxon>
        <taxon>Bacillales</taxon>
        <taxon>Alicyclobacillaceae</taxon>
        <taxon>Alicyclobacillus</taxon>
    </lineage>
</organism>
<dbReference type="RefSeq" id="WP_206656235.1">
    <property type="nucleotide sequence ID" value="NZ_CP071182.1"/>
</dbReference>
<name>A0A9X7VY66_9BACL</name>
<sequence length="63" mass="7015">MKRLVVMMNHITLPASLWPSCASNQSSIRVELKDDLYWGEESQTKPGGGSQMRADVVVYTTSN</sequence>